<reference evidence="2 3" key="1">
    <citation type="submission" date="2021-08" db="EMBL/GenBank/DDBJ databases">
        <title>Comparative Genomics Analysis of the Genus Qipengyuania Reveals Extensive Genetic Diversity and Metabolic Versatility, Including the Description of Fifteen Novel Species.</title>
        <authorList>
            <person name="Liu Y."/>
        </authorList>
    </citation>
    <scope>NUCLEOTIDE SEQUENCE [LARGE SCALE GENOMIC DNA]</scope>
    <source>
        <strain evidence="2 3">6D47A</strain>
    </source>
</reference>
<dbReference type="InterPro" id="IPR021719">
    <property type="entry name" value="Prot_inh_I78"/>
</dbReference>
<dbReference type="PANTHER" id="PTHR39600">
    <property type="entry name" value="PEPTIDASE INHIBITOR I78 FAMILY PROTEIN"/>
    <property type="match status" value="1"/>
</dbReference>
<accession>A0ABS7JBS8</accession>
<keyword evidence="1" id="KW-0732">Signal</keyword>
<dbReference type="RefSeq" id="WP_221559128.1">
    <property type="nucleotide sequence ID" value="NZ_JAIGNO010000008.1"/>
</dbReference>
<evidence type="ECO:0008006" key="4">
    <source>
        <dbReference type="Google" id="ProtNLM"/>
    </source>
</evidence>
<dbReference type="Proteomes" id="UP000755104">
    <property type="component" value="Unassembled WGS sequence"/>
</dbReference>
<dbReference type="PANTHER" id="PTHR39600:SF1">
    <property type="entry name" value="PEPTIDASE INHIBITOR I78 FAMILY PROTEIN"/>
    <property type="match status" value="1"/>
</dbReference>
<evidence type="ECO:0000256" key="1">
    <source>
        <dbReference type="SAM" id="SignalP"/>
    </source>
</evidence>
<feature type="chain" id="PRO_5045796944" description="Peptidase inhibitor I78" evidence="1">
    <location>
        <begin position="18"/>
        <end position="102"/>
    </location>
</feature>
<feature type="signal peptide" evidence="1">
    <location>
        <begin position="1"/>
        <end position="17"/>
    </location>
</feature>
<organism evidence="2 3">
    <name type="scientific">Qipengyuania qiaonensis</name>
    <dbReference type="NCBI Taxonomy" id="2867240"/>
    <lineage>
        <taxon>Bacteria</taxon>
        <taxon>Pseudomonadati</taxon>
        <taxon>Pseudomonadota</taxon>
        <taxon>Alphaproteobacteria</taxon>
        <taxon>Sphingomonadales</taxon>
        <taxon>Erythrobacteraceae</taxon>
        <taxon>Qipengyuania</taxon>
    </lineage>
</organism>
<evidence type="ECO:0000313" key="3">
    <source>
        <dbReference type="Proteomes" id="UP000755104"/>
    </source>
</evidence>
<proteinExistence type="predicted"/>
<gene>
    <name evidence="2" type="ORF">K3174_12835</name>
</gene>
<dbReference type="Gene3D" id="3.30.10.10">
    <property type="entry name" value="Trypsin Inhibitor V, subunit A"/>
    <property type="match status" value="1"/>
</dbReference>
<protein>
    <recommendedName>
        <fullName evidence="4">Peptidase inhibitor I78</fullName>
    </recommendedName>
</protein>
<name>A0ABS7JBS8_9SPHN</name>
<sequence length="102" mass="10748">MRILALGVLAAPLVACAASSEPPAAPADQPPVENAGECDAAPAQYHIGHDATEAMGAAILKESGARTLRWGSPNSAWTMDYRPDRVNVKYDEARKITEITCG</sequence>
<dbReference type="EMBL" id="JAIGNO010000008">
    <property type="protein sequence ID" value="MBX7483420.1"/>
    <property type="molecule type" value="Genomic_DNA"/>
</dbReference>
<evidence type="ECO:0000313" key="2">
    <source>
        <dbReference type="EMBL" id="MBX7483420.1"/>
    </source>
</evidence>
<keyword evidence="3" id="KW-1185">Reference proteome</keyword>
<dbReference type="Pfam" id="PF11720">
    <property type="entry name" value="Inhibitor_I78"/>
    <property type="match status" value="1"/>
</dbReference>
<comment type="caution">
    <text evidence="2">The sequence shown here is derived from an EMBL/GenBank/DDBJ whole genome shotgun (WGS) entry which is preliminary data.</text>
</comment>